<evidence type="ECO:0000256" key="2">
    <source>
        <dbReference type="ARBA" id="ARBA00022722"/>
    </source>
</evidence>
<dbReference type="PIRSF" id="PIRSF032582">
    <property type="entry name" value="Cas2"/>
    <property type="match status" value="1"/>
</dbReference>
<evidence type="ECO:0000256" key="1">
    <source>
        <dbReference type="ARBA" id="ARBA00001946"/>
    </source>
</evidence>
<evidence type="ECO:0000256" key="7">
    <source>
        <dbReference type="ARBA" id="ARBA00023118"/>
    </source>
</evidence>
<feature type="non-terminal residue" evidence="8">
    <location>
        <position position="89"/>
    </location>
</feature>
<dbReference type="Pfam" id="PF09827">
    <property type="entry name" value="CRISPR_Cas2"/>
    <property type="match status" value="1"/>
</dbReference>
<dbReference type="HAMAP" id="MF_01471">
    <property type="entry name" value="Cas2"/>
    <property type="match status" value="1"/>
</dbReference>
<dbReference type="EMBL" id="AUZZ01004856">
    <property type="protein sequence ID" value="EQD51672.1"/>
    <property type="molecule type" value="Genomic_DNA"/>
</dbReference>
<reference evidence="8" key="1">
    <citation type="submission" date="2013-08" db="EMBL/GenBank/DDBJ databases">
        <authorList>
            <person name="Mendez C."/>
            <person name="Richter M."/>
            <person name="Ferrer M."/>
            <person name="Sanchez J."/>
        </authorList>
    </citation>
    <scope>NUCLEOTIDE SEQUENCE</scope>
</reference>
<keyword evidence="7" id="KW-0051">Antiviral defense</keyword>
<evidence type="ECO:0000256" key="4">
    <source>
        <dbReference type="ARBA" id="ARBA00022759"/>
    </source>
</evidence>
<dbReference type="PANTHER" id="PTHR34405:SF3">
    <property type="entry name" value="CRISPR-ASSOCIATED ENDORIBONUCLEASE CAS2 3"/>
    <property type="match status" value="1"/>
</dbReference>
<keyword evidence="5" id="KW-0378">Hydrolase</keyword>
<proteinExistence type="inferred from homology"/>
<evidence type="ECO:0000256" key="3">
    <source>
        <dbReference type="ARBA" id="ARBA00022723"/>
    </source>
</evidence>
<keyword evidence="2" id="KW-0540">Nuclease</keyword>
<dbReference type="NCBIfam" id="TIGR01573">
    <property type="entry name" value="cas2"/>
    <property type="match status" value="1"/>
</dbReference>
<dbReference type="InterPro" id="IPR019199">
    <property type="entry name" value="Virulence_VapD/CRISPR_Cas2"/>
</dbReference>
<dbReference type="CDD" id="cd09725">
    <property type="entry name" value="Cas2_I_II_III"/>
    <property type="match status" value="1"/>
</dbReference>
<sequence>MLILVTYDVSTETRAGRRRLRRVAKVCQNYGQRVQKSVFECRIDKITYEVLEHELLDEIDSNEDNLRFYRLSEPLEEHVKEFGQFKAVD</sequence>
<name>T1A3W6_9ZZZZ</name>
<dbReference type="GO" id="GO:0016787">
    <property type="term" value="F:hydrolase activity"/>
    <property type="evidence" value="ECO:0007669"/>
    <property type="project" value="UniProtKB-KW"/>
</dbReference>
<evidence type="ECO:0000256" key="5">
    <source>
        <dbReference type="ARBA" id="ARBA00022801"/>
    </source>
</evidence>
<dbReference type="PANTHER" id="PTHR34405">
    <property type="entry name" value="CRISPR-ASSOCIATED ENDORIBONUCLEASE CAS2"/>
    <property type="match status" value="1"/>
</dbReference>
<dbReference type="GO" id="GO:0004521">
    <property type="term" value="F:RNA endonuclease activity"/>
    <property type="evidence" value="ECO:0007669"/>
    <property type="project" value="InterPro"/>
</dbReference>
<comment type="caution">
    <text evidence="8">The sequence shown here is derived from an EMBL/GenBank/DDBJ whole genome shotgun (WGS) entry which is preliminary data.</text>
</comment>
<evidence type="ECO:0000313" key="8">
    <source>
        <dbReference type="EMBL" id="EQD51672.1"/>
    </source>
</evidence>
<comment type="cofactor">
    <cofactor evidence="1">
        <name>Mg(2+)</name>
        <dbReference type="ChEBI" id="CHEBI:18420"/>
    </cofactor>
</comment>
<dbReference type="InterPro" id="IPR021127">
    <property type="entry name" value="CRISPR_associated_Cas2"/>
</dbReference>
<dbReference type="SUPFAM" id="SSF143430">
    <property type="entry name" value="TTP0101/SSO1404-like"/>
    <property type="match status" value="1"/>
</dbReference>
<reference evidence="8" key="2">
    <citation type="journal article" date="2014" name="ISME J.">
        <title>Microbial stratification in low pH oxic and suboxic macroscopic growths along an acid mine drainage.</title>
        <authorList>
            <person name="Mendez-Garcia C."/>
            <person name="Mesa V."/>
            <person name="Sprenger R.R."/>
            <person name="Richter M."/>
            <person name="Diez M.S."/>
            <person name="Solano J."/>
            <person name="Bargiela R."/>
            <person name="Golyshina O.V."/>
            <person name="Manteca A."/>
            <person name="Ramos J.L."/>
            <person name="Gallego J.R."/>
            <person name="Llorente I."/>
            <person name="Martins Dos Santos V.A."/>
            <person name="Jensen O.N."/>
            <person name="Pelaez A.I."/>
            <person name="Sanchez J."/>
            <person name="Ferrer M."/>
        </authorList>
    </citation>
    <scope>NUCLEOTIDE SEQUENCE</scope>
</reference>
<evidence type="ECO:0000256" key="6">
    <source>
        <dbReference type="ARBA" id="ARBA00022842"/>
    </source>
</evidence>
<gene>
    <name evidence="8" type="ORF">B2A_06819</name>
</gene>
<organism evidence="8">
    <name type="scientific">mine drainage metagenome</name>
    <dbReference type="NCBI Taxonomy" id="410659"/>
    <lineage>
        <taxon>unclassified sequences</taxon>
        <taxon>metagenomes</taxon>
        <taxon>ecological metagenomes</taxon>
    </lineage>
</organism>
<keyword evidence="6" id="KW-0460">Magnesium</keyword>
<dbReference type="GO" id="GO:0046872">
    <property type="term" value="F:metal ion binding"/>
    <property type="evidence" value="ECO:0007669"/>
    <property type="project" value="UniProtKB-KW"/>
</dbReference>
<accession>T1A3W6</accession>
<dbReference type="AlphaFoldDB" id="T1A3W6"/>
<keyword evidence="3" id="KW-0479">Metal-binding</keyword>
<dbReference type="Gene3D" id="3.30.70.240">
    <property type="match status" value="1"/>
</dbReference>
<dbReference type="GO" id="GO:0043571">
    <property type="term" value="P:maintenance of CRISPR repeat elements"/>
    <property type="evidence" value="ECO:0007669"/>
    <property type="project" value="InterPro"/>
</dbReference>
<protein>
    <submittedName>
        <fullName evidence="8">CRISPR-associated Cas2 family protein</fullName>
    </submittedName>
</protein>
<dbReference type="GO" id="GO:0051607">
    <property type="term" value="P:defense response to virus"/>
    <property type="evidence" value="ECO:0007669"/>
    <property type="project" value="UniProtKB-KW"/>
</dbReference>
<keyword evidence="4" id="KW-0255">Endonuclease</keyword>